<dbReference type="PIRSF" id="PIRSF003095">
    <property type="entry name" value="Trigger_factor"/>
    <property type="match status" value="1"/>
</dbReference>
<dbReference type="InterPro" id="IPR046357">
    <property type="entry name" value="PPIase_dom_sf"/>
</dbReference>
<dbReference type="GO" id="GO:0043022">
    <property type="term" value="F:ribosome binding"/>
    <property type="evidence" value="ECO:0007669"/>
    <property type="project" value="TreeGrafter"/>
</dbReference>
<keyword evidence="11" id="KW-0963">Cytoplasm</keyword>
<dbReference type="InterPro" id="IPR001179">
    <property type="entry name" value="PPIase_FKBP_dom"/>
</dbReference>
<dbReference type="GO" id="GO:0044183">
    <property type="term" value="F:protein folding chaperone"/>
    <property type="evidence" value="ECO:0007669"/>
    <property type="project" value="TreeGrafter"/>
</dbReference>
<dbReference type="PANTHER" id="PTHR30560">
    <property type="entry name" value="TRIGGER FACTOR CHAPERONE AND PEPTIDYL-PROLYL CIS/TRANS ISOMERASE"/>
    <property type="match status" value="1"/>
</dbReference>
<comment type="subcellular location">
    <subcellularLocation>
        <location evidence="11">Cytoplasm</location>
    </subcellularLocation>
    <text evidence="11">About half TF is bound to the ribosome near the polypeptide exit tunnel while the other half is free in the cytoplasm.</text>
</comment>
<evidence type="ECO:0000313" key="16">
    <source>
        <dbReference type="EMBL" id="SEI60301.1"/>
    </source>
</evidence>
<comment type="catalytic activity">
    <reaction evidence="1 11 12">
        <text>[protein]-peptidylproline (omega=180) = [protein]-peptidylproline (omega=0)</text>
        <dbReference type="Rhea" id="RHEA:16237"/>
        <dbReference type="Rhea" id="RHEA-COMP:10747"/>
        <dbReference type="Rhea" id="RHEA-COMP:10748"/>
        <dbReference type="ChEBI" id="CHEBI:83833"/>
        <dbReference type="ChEBI" id="CHEBI:83834"/>
        <dbReference type="EC" id="5.2.1.8"/>
    </reaction>
</comment>
<dbReference type="InterPro" id="IPR005215">
    <property type="entry name" value="Trig_fac"/>
</dbReference>
<evidence type="ECO:0000313" key="17">
    <source>
        <dbReference type="Proteomes" id="UP000242999"/>
    </source>
</evidence>
<dbReference type="Gene3D" id="3.30.70.1050">
    <property type="entry name" value="Trigger factor ribosome-binding domain"/>
    <property type="match status" value="1"/>
</dbReference>
<keyword evidence="9 11" id="KW-0131">Cell cycle</keyword>
<dbReference type="OrthoDB" id="9767721at2"/>
<dbReference type="InterPro" id="IPR036611">
    <property type="entry name" value="Trigger_fac_ribosome-bd_sf"/>
</dbReference>
<dbReference type="AlphaFoldDB" id="A0A1H6RX39"/>
<dbReference type="Pfam" id="PF00254">
    <property type="entry name" value="FKBP_C"/>
    <property type="match status" value="1"/>
</dbReference>
<dbReference type="SUPFAM" id="SSF109998">
    <property type="entry name" value="Triger factor/SurA peptide-binding domain-like"/>
    <property type="match status" value="1"/>
</dbReference>
<dbReference type="GO" id="GO:0003755">
    <property type="term" value="F:peptidyl-prolyl cis-trans isomerase activity"/>
    <property type="evidence" value="ECO:0007669"/>
    <property type="project" value="UniProtKB-UniRule"/>
</dbReference>
<evidence type="ECO:0000256" key="2">
    <source>
        <dbReference type="ARBA" id="ARBA00005464"/>
    </source>
</evidence>
<evidence type="ECO:0000256" key="4">
    <source>
        <dbReference type="ARBA" id="ARBA00016902"/>
    </source>
</evidence>
<keyword evidence="8 11" id="KW-0413">Isomerase</keyword>
<evidence type="ECO:0000256" key="6">
    <source>
        <dbReference type="ARBA" id="ARBA00023110"/>
    </source>
</evidence>
<gene>
    <name evidence="11" type="primary">tig</name>
    <name evidence="16" type="ORF">SAMN05421831_10573</name>
</gene>
<dbReference type="Gene3D" id="1.10.3120.10">
    <property type="entry name" value="Trigger factor, C-terminal domain"/>
    <property type="match status" value="1"/>
</dbReference>
<feature type="compositionally biased region" description="Acidic residues" evidence="14">
    <location>
        <begin position="434"/>
        <end position="446"/>
    </location>
</feature>
<dbReference type="STRING" id="64971.SAMN05421831_10573"/>
<dbReference type="GO" id="GO:0051083">
    <property type="term" value="P:'de novo' cotranslational protein folding"/>
    <property type="evidence" value="ECO:0007669"/>
    <property type="project" value="TreeGrafter"/>
</dbReference>
<dbReference type="PANTHER" id="PTHR30560:SF3">
    <property type="entry name" value="TRIGGER FACTOR-LIKE PROTEIN TIG, CHLOROPLASTIC"/>
    <property type="match status" value="1"/>
</dbReference>
<dbReference type="Proteomes" id="UP000242999">
    <property type="component" value="Unassembled WGS sequence"/>
</dbReference>
<keyword evidence="6 11" id="KW-0697">Rotamase</keyword>
<dbReference type="Pfam" id="PF05697">
    <property type="entry name" value="Trigger_N"/>
    <property type="match status" value="1"/>
</dbReference>
<dbReference type="EMBL" id="FNYH01000005">
    <property type="protein sequence ID" value="SEI60301.1"/>
    <property type="molecule type" value="Genomic_DNA"/>
</dbReference>
<dbReference type="InterPro" id="IPR027304">
    <property type="entry name" value="Trigger_fact/SurA_dom_sf"/>
</dbReference>
<dbReference type="FunFam" id="3.10.50.40:FF:000001">
    <property type="entry name" value="Trigger factor"/>
    <property type="match status" value="1"/>
</dbReference>
<keyword evidence="5 11" id="KW-0132">Cell division</keyword>
<proteinExistence type="inferred from homology"/>
<dbReference type="GO" id="GO:0005737">
    <property type="term" value="C:cytoplasm"/>
    <property type="evidence" value="ECO:0007669"/>
    <property type="project" value="UniProtKB-SubCell"/>
</dbReference>
<keyword evidence="7 11" id="KW-0143">Chaperone</keyword>
<feature type="region of interest" description="Disordered" evidence="14">
    <location>
        <begin position="424"/>
        <end position="446"/>
    </location>
</feature>
<evidence type="ECO:0000256" key="8">
    <source>
        <dbReference type="ARBA" id="ARBA00023235"/>
    </source>
</evidence>
<accession>A0A1H6RX39</accession>
<dbReference type="SUPFAM" id="SSF102735">
    <property type="entry name" value="Trigger factor ribosome-binding domain"/>
    <property type="match status" value="1"/>
</dbReference>
<dbReference type="SUPFAM" id="SSF54534">
    <property type="entry name" value="FKBP-like"/>
    <property type="match status" value="1"/>
</dbReference>
<evidence type="ECO:0000256" key="9">
    <source>
        <dbReference type="ARBA" id="ARBA00023306"/>
    </source>
</evidence>
<evidence type="ECO:0000256" key="10">
    <source>
        <dbReference type="ARBA" id="ARBA00029986"/>
    </source>
</evidence>
<keyword evidence="17" id="KW-1185">Reference proteome</keyword>
<dbReference type="InterPro" id="IPR037041">
    <property type="entry name" value="Trigger_fac_C_sf"/>
</dbReference>
<dbReference type="PROSITE" id="PS50059">
    <property type="entry name" value="FKBP_PPIASE"/>
    <property type="match status" value="1"/>
</dbReference>
<evidence type="ECO:0000259" key="15">
    <source>
        <dbReference type="PROSITE" id="PS50059"/>
    </source>
</evidence>
<feature type="domain" description="PPIase FKBP-type" evidence="15">
    <location>
        <begin position="161"/>
        <end position="251"/>
    </location>
</feature>
<dbReference type="HAMAP" id="MF_00303">
    <property type="entry name" value="Trigger_factor_Tig"/>
    <property type="match status" value="1"/>
</dbReference>
<evidence type="ECO:0000256" key="1">
    <source>
        <dbReference type="ARBA" id="ARBA00000971"/>
    </source>
</evidence>
<organism evidence="16 17">
    <name type="scientific">Allopseudospirillum japonicum</name>
    <dbReference type="NCBI Taxonomy" id="64971"/>
    <lineage>
        <taxon>Bacteria</taxon>
        <taxon>Pseudomonadati</taxon>
        <taxon>Pseudomonadota</taxon>
        <taxon>Gammaproteobacteria</taxon>
        <taxon>Oceanospirillales</taxon>
        <taxon>Oceanospirillaceae</taxon>
        <taxon>Allopseudospirillum</taxon>
    </lineage>
</organism>
<comment type="similarity">
    <text evidence="2 11 13">Belongs to the FKBP-type PPIase family. Tig subfamily.</text>
</comment>
<dbReference type="GO" id="GO:0043335">
    <property type="term" value="P:protein unfolding"/>
    <property type="evidence" value="ECO:0007669"/>
    <property type="project" value="TreeGrafter"/>
</dbReference>
<comment type="domain">
    <text evidence="11">Consists of 3 domains; the N-terminus binds the ribosome, the middle domain has PPIase activity, while the C-terminus has intrinsic chaperone activity on its own.</text>
</comment>
<dbReference type="GO" id="GO:0051301">
    <property type="term" value="P:cell division"/>
    <property type="evidence" value="ECO:0007669"/>
    <property type="project" value="UniProtKB-KW"/>
</dbReference>
<dbReference type="InterPro" id="IPR008881">
    <property type="entry name" value="Trigger_fac_ribosome-bd_bac"/>
</dbReference>
<evidence type="ECO:0000256" key="14">
    <source>
        <dbReference type="SAM" id="MobiDB-lite"/>
    </source>
</evidence>
<protein>
    <recommendedName>
        <fullName evidence="4 11">Trigger factor</fullName>
        <shortName evidence="11">TF</shortName>
        <ecNumber evidence="3 11">5.2.1.8</ecNumber>
    </recommendedName>
    <alternativeName>
        <fullName evidence="10 11">PPIase</fullName>
    </alternativeName>
</protein>
<evidence type="ECO:0000256" key="13">
    <source>
        <dbReference type="RuleBase" id="RU003914"/>
    </source>
</evidence>
<dbReference type="InterPro" id="IPR008880">
    <property type="entry name" value="Trigger_fac_C"/>
</dbReference>
<dbReference type="RefSeq" id="WP_093309151.1">
    <property type="nucleotide sequence ID" value="NZ_FNYH01000005.1"/>
</dbReference>
<evidence type="ECO:0000256" key="11">
    <source>
        <dbReference type="HAMAP-Rule" id="MF_00303"/>
    </source>
</evidence>
<comment type="function">
    <text evidence="11">Involved in protein export. Acts as a chaperone by maintaining the newly synthesized protein in an open conformation. Functions as a peptidyl-prolyl cis-trans isomerase.</text>
</comment>
<sequence length="446" mass="50140">MQVSVETTSGLERRLTIQIPAELVDTAVDSRLKETARQVRIDGFRPGKVPMKVVKSRYGVSVRQEVASELMRNHFVEAVTQEKLNPAGTPSIEPKSVVEGQPLEFVAVFEVYPEVALNSLEGESIERPQAEVTDADVLELIEELRKQRMSWSTVERAAALEDQVNIDFEGFIDGEAFEGGKGERYDLVLGSNSFIPGFEDQLVGTQAGDEKDVEVTFPEQYQAEQLAGKAAVFKVKVNAVKARELPELNEEFFTIFGVQEGGETAFREEVRKNMERELQKAVKNRVKESVLDRLLAKNPIEVPKALVDGEVDVLRRQAVQQFNFGQEFDPAQLPAELFADQAKKRVQLGLLIAEVVASSELKADKETVRALVEEQAQAYQEPEKVVEYYYQDENLLRQVEAAALEEQVVETLLQQLEVTDKNMSYKEVMQPKEEADEAEDQQEVDA</sequence>
<evidence type="ECO:0000256" key="3">
    <source>
        <dbReference type="ARBA" id="ARBA00013194"/>
    </source>
</evidence>
<evidence type="ECO:0000256" key="12">
    <source>
        <dbReference type="PROSITE-ProRule" id="PRU00277"/>
    </source>
</evidence>
<dbReference type="Pfam" id="PF05698">
    <property type="entry name" value="Trigger_C"/>
    <property type="match status" value="1"/>
</dbReference>
<evidence type="ECO:0000256" key="7">
    <source>
        <dbReference type="ARBA" id="ARBA00023186"/>
    </source>
</evidence>
<dbReference type="EC" id="5.2.1.8" evidence="3 11"/>
<dbReference type="NCBIfam" id="TIGR00115">
    <property type="entry name" value="tig"/>
    <property type="match status" value="1"/>
</dbReference>
<dbReference type="GO" id="GO:0015031">
    <property type="term" value="P:protein transport"/>
    <property type="evidence" value="ECO:0007669"/>
    <property type="project" value="UniProtKB-UniRule"/>
</dbReference>
<evidence type="ECO:0000256" key="5">
    <source>
        <dbReference type="ARBA" id="ARBA00022618"/>
    </source>
</evidence>
<name>A0A1H6RX39_9GAMM</name>
<feature type="compositionally biased region" description="Basic and acidic residues" evidence="14">
    <location>
        <begin position="424"/>
        <end position="433"/>
    </location>
</feature>
<dbReference type="Gene3D" id="3.10.50.40">
    <property type="match status" value="1"/>
</dbReference>
<reference evidence="17" key="1">
    <citation type="submission" date="2016-10" db="EMBL/GenBank/DDBJ databases">
        <authorList>
            <person name="Varghese N."/>
            <person name="Submissions S."/>
        </authorList>
    </citation>
    <scope>NUCLEOTIDE SEQUENCE [LARGE SCALE GENOMIC DNA]</scope>
    <source>
        <strain evidence="17">DSM 7165</strain>
    </source>
</reference>